<gene>
    <name evidence="1" type="ORF">BV22DRAFT_1034132</name>
</gene>
<accession>A0ACB8BI22</accession>
<dbReference type="Proteomes" id="UP000790709">
    <property type="component" value="Unassembled WGS sequence"/>
</dbReference>
<evidence type="ECO:0000313" key="2">
    <source>
        <dbReference type="Proteomes" id="UP000790709"/>
    </source>
</evidence>
<evidence type="ECO:0000313" key="1">
    <source>
        <dbReference type="EMBL" id="KAH7925349.1"/>
    </source>
</evidence>
<protein>
    <submittedName>
        <fullName evidence="1">Cytochrome P450</fullName>
    </submittedName>
</protein>
<keyword evidence="2" id="KW-1185">Reference proteome</keyword>
<sequence length="533" mass="59864">MVSSWTGVVLALLVFMVWRRTRRQSLNDIRGPVVPSRLFGHEKMARYSEEVGDLELQWGRAFGPTFRTQGCYGEEKLWTADPKALQHVFHTSGYRYPKGTLVTEVGKLFSGEGILSAAGDDHRRQRKIMNPAFSTGQLRAFLPVFRRSAARLSEKWKEELQITLPFGGRAINISPMLGRMALDVVGEAAFDDQFGALDGNENELARAFDSLFADSFLHPPPWDILFKATWRYLPPSVLGLIKYLPTKEYKRFRSYLRVAFRRGKELIEQKSSGAEKGSKDIMSILVQSNLSEDAETRLSEVEMLSQIATLLIAAHDSIANTLAWLLYELARHPEDQQKIRDEIIATRARIEARHSDDFTPADLDAMIFTNAVIKESLRLHPVAPVLVREAGYDDILPLAVPIQTKSGKATTEIPIASGTQITASVWTYNRLESVWGGDAAVWNPARFLDHKERTNVGVFANLMTFSAGIRGCIGWRFALLELQVVLTELIETFDFRIPKDVEIVGLNAGIMMPIVKGKLKEGVQVPLHLSVLR</sequence>
<proteinExistence type="predicted"/>
<name>A0ACB8BI22_9AGAM</name>
<comment type="caution">
    <text evidence="1">The sequence shown here is derived from an EMBL/GenBank/DDBJ whole genome shotgun (WGS) entry which is preliminary data.</text>
</comment>
<dbReference type="EMBL" id="MU266404">
    <property type="protein sequence ID" value="KAH7925349.1"/>
    <property type="molecule type" value="Genomic_DNA"/>
</dbReference>
<organism evidence="1 2">
    <name type="scientific">Leucogyrophana mollusca</name>
    <dbReference type="NCBI Taxonomy" id="85980"/>
    <lineage>
        <taxon>Eukaryota</taxon>
        <taxon>Fungi</taxon>
        <taxon>Dikarya</taxon>
        <taxon>Basidiomycota</taxon>
        <taxon>Agaricomycotina</taxon>
        <taxon>Agaricomycetes</taxon>
        <taxon>Agaricomycetidae</taxon>
        <taxon>Boletales</taxon>
        <taxon>Boletales incertae sedis</taxon>
        <taxon>Leucogyrophana</taxon>
    </lineage>
</organism>
<reference evidence="1" key="1">
    <citation type="journal article" date="2021" name="New Phytol.">
        <title>Evolutionary innovations through gain and loss of genes in the ectomycorrhizal Boletales.</title>
        <authorList>
            <person name="Wu G."/>
            <person name="Miyauchi S."/>
            <person name="Morin E."/>
            <person name="Kuo A."/>
            <person name="Drula E."/>
            <person name="Varga T."/>
            <person name="Kohler A."/>
            <person name="Feng B."/>
            <person name="Cao Y."/>
            <person name="Lipzen A."/>
            <person name="Daum C."/>
            <person name="Hundley H."/>
            <person name="Pangilinan J."/>
            <person name="Johnson J."/>
            <person name="Barry K."/>
            <person name="LaButti K."/>
            <person name="Ng V."/>
            <person name="Ahrendt S."/>
            <person name="Min B."/>
            <person name="Choi I.G."/>
            <person name="Park H."/>
            <person name="Plett J.M."/>
            <person name="Magnuson J."/>
            <person name="Spatafora J.W."/>
            <person name="Nagy L.G."/>
            <person name="Henrissat B."/>
            <person name="Grigoriev I.V."/>
            <person name="Yang Z.L."/>
            <person name="Xu J."/>
            <person name="Martin F.M."/>
        </authorList>
    </citation>
    <scope>NUCLEOTIDE SEQUENCE</scope>
    <source>
        <strain evidence="1">KUC20120723A-06</strain>
    </source>
</reference>